<feature type="domain" description="Pyridine nucleotide-disulphide oxidoreductase dimerisation" evidence="4">
    <location>
        <begin position="335"/>
        <end position="412"/>
    </location>
</feature>
<dbReference type="PRINTS" id="PR00411">
    <property type="entry name" value="PNDRDTASEI"/>
</dbReference>
<dbReference type="EMBL" id="NQWI01000063">
    <property type="protein sequence ID" value="PDW02526.1"/>
    <property type="molecule type" value="Genomic_DNA"/>
</dbReference>
<dbReference type="InterPro" id="IPR036188">
    <property type="entry name" value="FAD/NAD-bd_sf"/>
</dbReference>
<dbReference type="InterPro" id="IPR023753">
    <property type="entry name" value="FAD/NAD-binding_dom"/>
</dbReference>
<evidence type="ECO:0000256" key="2">
    <source>
        <dbReference type="ARBA" id="ARBA00022630"/>
    </source>
</evidence>
<reference evidence="7" key="1">
    <citation type="submission" date="2017-08" db="EMBL/GenBank/DDBJ databases">
        <authorList>
            <person name="Grouzdev D.S."/>
            <person name="Gaisin V.A."/>
            <person name="Rysina M.S."/>
            <person name="Gorlenko V.M."/>
        </authorList>
    </citation>
    <scope>NUCLEOTIDE SEQUENCE [LARGE SCALE GENOMIC DNA]</scope>
    <source>
        <strain evidence="7">Kir15-3F</strain>
    </source>
</reference>
<comment type="caution">
    <text evidence="6">The sequence shown here is derived from an EMBL/GenBank/DDBJ whole genome shotgun (WGS) entry which is preliminary data.</text>
</comment>
<dbReference type="GO" id="GO:0050660">
    <property type="term" value="F:flavin adenine dinucleotide binding"/>
    <property type="evidence" value="ECO:0007669"/>
    <property type="project" value="TreeGrafter"/>
</dbReference>
<dbReference type="GO" id="GO:0003955">
    <property type="term" value="F:NAD(P)H dehydrogenase (quinone) activity"/>
    <property type="evidence" value="ECO:0007669"/>
    <property type="project" value="TreeGrafter"/>
</dbReference>
<dbReference type="Pfam" id="PF07992">
    <property type="entry name" value="Pyr_redox_2"/>
    <property type="match status" value="1"/>
</dbReference>
<keyword evidence="3" id="KW-0274">FAD</keyword>
<evidence type="ECO:0000256" key="3">
    <source>
        <dbReference type="ARBA" id="ARBA00022827"/>
    </source>
</evidence>
<sequence>MRTIVIIGGGPAGLEAARAAAPYASVTLVSNSPPGMWRPLPGRIWLTAVAGGERDLEVIKARVEHACTTWQERTAAELVALDVHTRSGRARVVGTTVCIEPLDGAPEERIEADAVIIAGGAQELYPDGLSADGVQVLNDAQLGALSSIPADVLVVGDGSIGFELCHILSLLGSEVTWLVPEDAPRSFVAPPVDGYLTRMLERQGVRVVPRASVRRLNADGEAVHVVTAEGARYGAAVALLARARRTDPTSFGLSSDQVATDIYGQTKQRGVYLVGDALNPRTTSVAMAQGRAAALHALGRSSGPAETTDIVVTFMRNPQVARLGHIPTEGSRNSVTVSLTESLAAYVDNTLEGFLNLAWDQTGRVVGALAVAPHAATLLAPLALAMRMHLRLEDLADGYGPHPILSELVAQAARKALVE</sequence>
<dbReference type="Gene3D" id="3.30.390.30">
    <property type="match status" value="1"/>
</dbReference>
<keyword evidence="7" id="KW-1185">Reference proteome</keyword>
<accession>A0A2A6RI05</accession>
<dbReference type="InterPro" id="IPR004099">
    <property type="entry name" value="Pyr_nucl-diS_OxRdtase_dimer"/>
</dbReference>
<dbReference type="RefSeq" id="WP_097644631.1">
    <property type="nucleotide sequence ID" value="NZ_NQWI01000063.1"/>
</dbReference>
<dbReference type="SUPFAM" id="SSF55424">
    <property type="entry name" value="FAD/NAD-linked reductases, dimerisation (C-terminal) domain"/>
    <property type="match status" value="1"/>
</dbReference>
<dbReference type="AlphaFoldDB" id="A0A2A6RI05"/>
<comment type="cofactor">
    <cofactor evidence="1">
        <name>FAD</name>
        <dbReference type="ChEBI" id="CHEBI:57692"/>
    </cofactor>
</comment>
<dbReference type="OrthoDB" id="9786503at2"/>
<feature type="domain" description="FAD/NAD(P)-binding" evidence="5">
    <location>
        <begin position="3"/>
        <end position="290"/>
    </location>
</feature>
<dbReference type="InterPro" id="IPR016156">
    <property type="entry name" value="FAD/NAD-linked_Rdtase_dimer_sf"/>
</dbReference>
<dbReference type="Pfam" id="PF02852">
    <property type="entry name" value="Pyr_redox_dim"/>
    <property type="match status" value="1"/>
</dbReference>
<evidence type="ECO:0000313" key="6">
    <source>
        <dbReference type="EMBL" id="PDW02526.1"/>
    </source>
</evidence>
<proteinExistence type="predicted"/>
<organism evidence="6 7">
    <name type="scientific">Candidatus Viridilinea mediisalina</name>
    <dbReference type="NCBI Taxonomy" id="2024553"/>
    <lineage>
        <taxon>Bacteria</taxon>
        <taxon>Bacillati</taxon>
        <taxon>Chloroflexota</taxon>
        <taxon>Chloroflexia</taxon>
        <taxon>Chloroflexales</taxon>
        <taxon>Chloroflexineae</taxon>
        <taxon>Oscillochloridaceae</taxon>
        <taxon>Candidatus Viridilinea</taxon>
    </lineage>
</organism>
<evidence type="ECO:0008006" key="8">
    <source>
        <dbReference type="Google" id="ProtNLM"/>
    </source>
</evidence>
<evidence type="ECO:0000256" key="1">
    <source>
        <dbReference type="ARBA" id="ARBA00001974"/>
    </source>
</evidence>
<dbReference type="PRINTS" id="PR00368">
    <property type="entry name" value="FADPNR"/>
</dbReference>
<name>A0A2A6RI05_9CHLR</name>
<dbReference type="Gene3D" id="3.50.50.60">
    <property type="entry name" value="FAD/NAD(P)-binding domain"/>
    <property type="match status" value="2"/>
</dbReference>
<keyword evidence="2" id="KW-0285">Flavoprotein</keyword>
<dbReference type="PANTHER" id="PTHR43014">
    <property type="entry name" value="MERCURIC REDUCTASE"/>
    <property type="match status" value="1"/>
</dbReference>
<dbReference type="Proteomes" id="UP000220527">
    <property type="component" value="Unassembled WGS sequence"/>
</dbReference>
<dbReference type="SUPFAM" id="SSF51905">
    <property type="entry name" value="FAD/NAD(P)-binding domain"/>
    <property type="match status" value="1"/>
</dbReference>
<dbReference type="PANTHER" id="PTHR43014:SF2">
    <property type="entry name" value="MERCURIC REDUCTASE"/>
    <property type="match status" value="1"/>
</dbReference>
<evidence type="ECO:0000259" key="5">
    <source>
        <dbReference type="Pfam" id="PF07992"/>
    </source>
</evidence>
<protein>
    <recommendedName>
        <fullName evidence="8">FAD/NAD(P)-binding domain-containing protein</fullName>
    </recommendedName>
</protein>
<gene>
    <name evidence="6" type="ORF">CJ255_13490</name>
</gene>
<evidence type="ECO:0000313" key="7">
    <source>
        <dbReference type="Proteomes" id="UP000220527"/>
    </source>
</evidence>
<evidence type="ECO:0000259" key="4">
    <source>
        <dbReference type="Pfam" id="PF02852"/>
    </source>
</evidence>